<name>A0ABU0E0D2_9FIRM</name>
<keyword evidence="2" id="KW-0238">DNA-binding</keyword>
<reference evidence="2 3" key="1">
    <citation type="submission" date="2023-07" db="EMBL/GenBank/DDBJ databases">
        <title>Genomic Encyclopedia of Type Strains, Phase IV (KMG-IV): sequencing the most valuable type-strain genomes for metagenomic binning, comparative biology and taxonomic classification.</title>
        <authorList>
            <person name="Goeker M."/>
        </authorList>
    </citation>
    <scope>NUCLEOTIDE SEQUENCE [LARGE SCALE GENOMIC DNA]</scope>
    <source>
        <strain evidence="2 3">DSM 16784</strain>
    </source>
</reference>
<evidence type="ECO:0000313" key="2">
    <source>
        <dbReference type="EMBL" id="MDQ0360342.1"/>
    </source>
</evidence>
<evidence type="ECO:0000259" key="1">
    <source>
        <dbReference type="Pfam" id="PF03551"/>
    </source>
</evidence>
<dbReference type="GO" id="GO:0003677">
    <property type="term" value="F:DNA binding"/>
    <property type="evidence" value="ECO:0007669"/>
    <property type="project" value="UniProtKB-KW"/>
</dbReference>
<dbReference type="InterPro" id="IPR036388">
    <property type="entry name" value="WH-like_DNA-bd_sf"/>
</dbReference>
<organism evidence="2 3">
    <name type="scientific">Breznakia pachnodae</name>
    <dbReference type="NCBI Taxonomy" id="265178"/>
    <lineage>
        <taxon>Bacteria</taxon>
        <taxon>Bacillati</taxon>
        <taxon>Bacillota</taxon>
        <taxon>Erysipelotrichia</taxon>
        <taxon>Erysipelotrichales</taxon>
        <taxon>Erysipelotrichaceae</taxon>
        <taxon>Breznakia</taxon>
    </lineage>
</organism>
<evidence type="ECO:0000313" key="3">
    <source>
        <dbReference type="Proteomes" id="UP001230220"/>
    </source>
</evidence>
<dbReference type="Gene3D" id="1.10.10.10">
    <property type="entry name" value="Winged helix-like DNA-binding domain superfamily/Winged helix DNA-binding domain"/>
    <property type="match status" value="1"/>
</dbReference>
<dbReference type="InterPro" id="IPR005149">
    <property type="entry name" value="Tscrpt_reg_PadR_N"/>
</dbReference>
<dbReference type="Pfam" id="PF03551">
    <property type="entry name" value="PadR"/>
    <property type="match status" value="1"/>
</dbReference>
<feature type="domain" description="Transcription regulator PadR N-terminal" evidence="1">
    <location>
        <begin position="6"/>
        <end position="79"/>
    </location>
</feature>
<keyword evidence="3" id="KW-1185">Reference proteome</keyword>
<dbReference type="InterPro" id="IPR036390">
    <property type="entry name" value="WH_DNA-bd_sf"/>
</dbReference>
<accession>A0ABU0E0D2</accession>
<dbReference type="EMBL" id="JAUSUR010000001">
    <property type="protein sequence ID" value="MDQ0360342.1"/>
    <property type="molecule type" value="Genomic_DNA"/>
</dbReference>
<dbReference type="Proteomes" id="UP001230220">
    <property type="component" value="Unassembled WGS sequence"/>
</dbReference>
<sequence>MTELFILGLLQQQPMSGYDIQQALESSQVELWGGILVGSIYHALHKLEKKDCVVIVETKSIGKRKTNIYDITETGEKRLLSLIVDNMENDENIYPSNSFAALTFSNLLSSDECITALYKQIQKLDEKSLLIHKGQIEKEKVYMNEIARETFIYMQKSNELHRQYLENITEIIKKESENYDK</sequence>
<dbReference type="PANTHER" id="PTHR43252">
    <property type="entry name" value="TRANSCRIPTIONAL REGULATOR YQJI"/>
    <property type="match status" value="1"/>
</dbReference>
<protein>
    <submittedName>
        <fullName evidence="2">DNA-binding PadR family transcriptional regulator</fullName>
    </submittedName>
</protein>
<dbReference type="SUPFAM" id="SSF46785">
    <property type="entry name" value="Winged helix' DNA-binding domain"/>
    <property type="match status" value="1"/>
</dbReference>
<gene>
    <name evidence="2" type="ORF">J2S15_001073</name>
</gene>
<proteinExistence type="predicted"/>
<dbReference type="RefSeq" id="WP_307406171.1">
    <property type="nucleotide sequence ID" value="NZ_JAUSUR010000001.1"/>
</dbReference>
<comment type="caution">
    <text evidence="2">The sequence shown here is derived from an EMBL/GenBank/DDBJ whole genome shotgun (WGS) entry which is preliminary data.</text>
</comment>
<dbReference type="PANTHER" id="PTHR43252:SF2">
    <property type="entry name" value="TRANSCRIPTION REGULATOR, PADR-LIKE FAMILY"/>
    <property type="match status" value="1"/>
</dbReference>